<feature type="transmembrane region" description="Helical" evidence="1">
    <location>
        <begin position="89"/>
        <end position="116"/>
    </location>
</feature>
<keyword evidence="1" id="KW-0812">Transmembrane</keyword>
<dbReference type="EMBL" id="BSYO01000005">
    <property type="protein sequence ID" value="GMH04751.1"/>
    <property type="molecule type" value="Genomic_DNA"/>
</dbReference>
<comment type="caution">
    <text evidence="2">The sequence shown here is derived from an EMBL/GenBank/DDBJ whole genome shotgun (WGS) entry which is preliminary data.</text>
</comment>
<evidence type="ECO:0000256" key="1">
    <source>
        <dbReference type="SAM" id="Phobius"/>
    </source>
</evidence>
<keyword evidence="1" id="KW-0472">Membrane</keyword>
<accession>A0AAD3S5I0</accession>
<keyword evidence="1" id="KW-1133">Transmembrane helix</keyword>
<evidence type="ECO:0000313" key="2">
    <source>
        <dbReference type="EMBL" id="GMH04751.1"/>
    </source>
</evidence>
<keyword evidence="3" id="KW-1185">Reference proteome</keyword>
<proteinExistence type="predicted"/>
<evidence type="ECO:0000313" key="3">
    <source>
        <dbReference type="Proteomes" id="UP001279734"/>
    </source>
</evidence>
<feature type="transmembrane region" description="Helical" evidence="1">
    <location>
        <begin position="167"/>
        <end position="185"/>
    </location>
</feature>
<protein>
    <submittedName>
        <fullName evidence="2">Uncharacterized protein</fullName>
    </submittedName>
</protein>
<gene>
    <name evidence="2" type="ORF">Nepgr_006591</name>
</gene>
<organism evidence="2 3">
    <name type="scientific">Nepenthes gracilis</name>
    <name type="common">Slender pitcher plant</name>
    <dbReference type="NCBI Taxonomy" id="150966"/>
    <lineage>
        <taxon>Eukaryota</taxon>
        <taxon>Viridiplantae</taxon>
        <taxon>Streptophyta</taxon>
        <taxon>Embryophyta</taxon>
        <taxon>Tracheophyta</taxon>
        <taxon>Spermatophyta</taxon>
        <taxon>Magnoliopsida</taxon>
        <taxon>eudicotyledons</taxon>
        <taxon>Gunneridae</taxon>
        <taxon>Pentapetalae</taxon>
        <taxon>Caryophyllales</taxon>
        <taxon>Nepenthaceae</taxon>
        <taxon>Nepenthes</taxon>
    </lineage>
</organism>
<feature type="transmembrane region" description="Helical" evidence="1">
    <location>
        <begin position="12"/>
        <end position="31"/>
    </location>
</feature>
<dbReference type="Proteomes" id="UP001279734">
    <property type="component" value="Unassembled WGS sequence"/>
</dbReference>
<sequence length="676" mass="72136">MVRGTAKVRNMLYFWLAKVLSLVVSLLPTGLAGRVVQNSLVDGTWFCSFAECSTLQTEMWWASDAAGFLLFYLQPVIEMQDFGAINRGVLLGSADICYLGVLSVVILTQATMDFALDGVVRGGGYPRWCNGREHNQFTMLCCWMVLLQPVIVVIGDRIHRQDFSMEVAAALGLYAVEVLLSLYLASEWSSLGSRRAGMILFGSASLMPSAQSTDCGAEDSCVSLGIYCCIDDRRLSLASVVPPARALGIISASPSPLTFHSSYTNSLLRLALPESIIDVQASQGELEGSSHQSEILDCVVNVSGPSVSVPSLDVTLSGQSFFFCQDKALPSVGLPGEINDSVHNFVSSFGDFGSTCSVNPQDSVQFPCRNEQPSLDPLLDAPVNTSISPASINPLGDSNPTSCSEGFADDKPCSDSLGNIDVSFEHHEVDATALIVDVLDAGSLPGPPISNSGQEACCESGIDVSSYQPALDVAAPPVGAQCQVSSDDFAGAEFGHALLELLECCFLDAVTWKTAWVLLMMVVAILATYSFDNGATFQWELIPCVPELKKNGSARFLMQDARATPDSPRRFPNVVSHQAEEHPGTYPTLGSSSIVNSMLKAPLNDSVLVHPMNAGANLSTASWSAVVQLDLVEDCSPSRGLGHYNSGICNTTDNWEGSSPKLGSAYLGHFVSSRLI</sequence>
<reference evidence="2" key="1">
    <citation type="submission" date="2023-05" db="EMBL/GenBank/DDBJ databases">
        <title>Nepenthes gracilis genome sequencing.</title>
        <authorList>
            <person name="Fukushima K."/>
        </authorList>
    </citation>
    <scope>NUCLEOTIDE SEQUENCE</scope>
    <source>
        <strain evidence="2">SING2019-196</strain>
    </source>
</reference>
<feature type="transmembrane region" description="Helical" evidence="1">
    <location>
        <begin position="136"/>
        <end position="155"/>
    </location>
</feature>
<dbReference type="AlphaFoldDB" id="A0AAD3S5I0"/>
<feature type="transmembrane region" description="Helical" evidence="1">
    <location>
        <begin position="59"/>
        <end position="77"/>
    </location>
</feature>
<name>A0AAD3S5I0_NEPGR</name>